<protein>
    <submittedName>
        <fullName evidence="3">Ltp family lipoprotein</fullName>
    </submittedName>
</protein>
<dbReference type="EMBL" id="JARPWH010000001">
    <property type="protein sequence ID" value="MDT2400878.1"/>
    <property type="molecule type" value="Genomic_DNA"/>
</dbReference>
<dbReference type="Proteomes" id="UP001260773">
    <property type="component" value="Unassembled WGS sequence"/>
</dbReference>
<dbReference type="InterPro" id="IPR011434">
    <property type="entry name" value="Ltp-like_HTH"/>
</dbReference>
<sequence>MLLVGATSPSSNKSNKNEDSKKETVSKKKETKSSSKKEKSNLQLSLNSTDIETDDKGIATITGKTSPKANVSVGMGIVGDSTEADSNGDFSLNYELSGDSNKEITIYSSLDGDTKNTKVTIKPNAQVLAAAEQKKAADEAAKKQAEEQKAREASIPTEYKSALRKAESYSSSMHMSRAGIYDQLTSDYGEQFAPEAAQYAIDNLKADYNANALEKAKSYQDNMAMSPEAIRDQLTSDAGEKFTPEEADYAVQHLNQ</sequence>
<evidence type="ECO:0000313" key="3">
    <source>
        <dbReference type="EMBL" id="MDT2400878.1"/>
    </source>
</evidence>
<evidence type="ECO:0000259" key="2">
    <source>
        <dbReference type="Pfam" id="PF07553"/>
    </source>
</evidence>
<gene>
    <name evidence="3" type="ORF">P7D43_00720</name>
</gene>
<accession>A0AAW8RP15</accession>
<feature type="compositionally biased region" description="Basic and acidic residues" evidence="1">
    <location>
        <begin position="134"/>
        <end position="152"/>
    </location>
</feature>
<evidence type="ECO:0000256" key="1">
    <source>
        <dbReference type="SAM" id="MobiDB-lite"/>
    </source>
</evidence>
<dbReference type="AlphaFoldDB" id="A0AAW8RP15"/>
<dbReference type="InterPro" id="IPR036388">
    <property type="entry name" value="WH-like_DNA-bd_sf"/>
</dbReference>
<reference evidence="3" key="1">
    <citation type="submission" date="2023-03" db="EMBL/GenBank/DDBJ databases">
        <authorList>
            <person name="Shen W."/>
            <person name="Cai J."/>
        </authorList>
    </citation>
    <scope>NUCLEOTIDE SEQUENCE</scope>
    <source>
        <strain evidence="3">P33-2</strain>
    </source>
</reference>
<feature type="region of interest" description="Disordered" evidence="1">
    <location>
        <begin position="230"/>
        <end position="256"/>
    </location>
</feature>
<keyword evidence="3" id="KW-0449">Lipoprotein</keyword>
<feature type="compositionally biased region" description="Basic and acidic residues" evidence="1">
    <location>
        <begin position="15"/>
        <end position="40"/>
    </location>
</feature>
<feature type="domain" description="Putative host cell surface-exposed lipoprotein Ltp-like HTH region" evidence="2">
    <location>
        <begin position="158"/>
        <end position="204"/>
    </location>
</feature>
<feature type="domain" description="Putative host cell surface-exposed lipoprotein Ltp-like HTH region" evidence="2">
    <location>
        <begin position="207"/>
        <end position="254"/>
    </location>
</feature>
<feature type="region of interest" description="Disordered" evidence="1">
    <location>
        <begin position="1"/>
        <end position="72"/>
    </location>
</feature>
<organism evidence="3 4">
    <name type="scientific">Enterococcus avium</name>
    <name type="common">Streptococcus avium</name>
    <dbReference type="NCBI Taxonomy" id="33945"/>
    <lineage>
        <taxon>Bacteria</taxon>
        <taxon>Bacillati</taxon>
        <taxon>Bacillota</taxon>
        <taxon>Bacilli</taxon>
        <taxon>Lactobacillales</taxon>
        <taxon>Enterococcaceae</taxon>
        <taxon>Enterococcus</taxon>
    </lineage>
</organism>
<proteinExistence type="predicted"/>
<feature type="compositionally biased region" description="Polar residues" evidence="1">
    <location>
        <begin position="41"/>
        <end position="50"/>
    </location>
</feature>
<dbReference type="Pfam" id="PF07553">
    <property type="entry name" value="Lipoprotein_Ltp"/>
    <property type="match status" value="2"/>
</dbReference>
<dbReference type="Gene3D" id="1.10.10.10">
    <property type="entry name" value="Winged helix-like DNA-binding domain superfamily/Winged helix DNA-binding domain"/>
    <property type="match status" value="2"/>
</dbReference>
<feature type="region of interest" description="Disordered" evidence="1">
    <location>
        <begin position="134"/>
        <end position="158"/>
    </location>
</feature>
<comment type="caution">
    <text evidence="3">The sequence shown here is derived from an EMBL/GenBank/DDBJ whole genome shotgun (WGS) entry which is preliminary data.</text>
</comment>
<evidence type="ECO:0000313" key="4">
    <source>
        <dbReference type="Proteomes" id="UP001260773"/>
    </source>
</evidence>
<name>A0AAW8RP15_ENTAV</name>